<keyword evidence="4" id="KW-1185">Reference proteome</keyword>
<dbReference type="AlphaFoldDB" id="K0K508"/>
<dbReference type="PANTHER" id="PTHR48081">
    <property type="entry name" value="AB HYDROLASE SUPERFAMILY PROTEIN C4A8.06C"/>
    <property type="match status" value="1"/>
</dbReference>
<sequence length="317" mass="32688">MSLDPNIAGFLAALRSAGAPAGFAGTPGERRERMRAAIEDHWDPAAFAPVGGVEEVRVGHLPLLLVRPAGRTGPVPTVLYFHPGGFTMGSAHLMRDVAHRLAHDLNACVVSVDYRLAPEHPFPAAVEDAERALRWAAEFVDDLGGDARRIGLAGESSGANLAAVTAIAARDAGIPVAGQLLASPVTDFTACYPSEARNGEGLFLTRADLAVIRRGYLADDDARAADPRASPALAADLAGVAPAVVGVAGFDPLCDDGIVYAAELLRAGVPTALRVYPGLIHPFFGMPGLAPAADAAVAELTAEFAALLVAPGAEDRS</sequence>
<dbReference type="STRING" id="1179773.BN6_46800"/>
<dbReference type="Pfam" id="PF07859">
    <property type="entry name" value="Abhydrolase_3"/>
    <property type="match status" value="1"/>
</dbReference>
<accession>K0K508</accession>
<dbReference type="InterPro" id="IPR029058">
    <property type="entry name" value="AB_hydrolase_fold"/>
</dbReference>
<name>K0K508_SACES</name>
<dbReference type="Proteomes" id="UP000006281">
    <property type="component" value="Chromosome"/>
</dbReference>
<evidence type="ECO:0000313" key="3">
    <source>
        <dbReference type="EMBL" id="CCH31959.1"/>
    </source>
</evidence>
<dbReference type="EMBL" id="HE804045">
    <property type="protein sequence ID" value="CCH31959.1"/>
    <property type="molecule type" value="Genomic_DNA"/>
</dbReference>
<dbReference type="OrthoDB" id="3206739at2"/>
<dbReference type="InterPro" id="IPR013094">
    <property type="entry name" value="AB_hydrolase_3"/>
</dbReference>
<protein>
    <submittedName>
        <fullName evidence="3">Esterase/lipase/thioesterase</fullName>
    </submittedName>
</protein>
<keyword evidence="1" id="KW-0378">Hydrolase</keyword>
<dbReference type="GO" id="GO:0016787">
    <property type="term" value="F:hydrolase activity"/>
    <property type="evidence" value="ECO:0007669"/>
    <property type="project" value="UniProtKB-KW"/>
</dbReference>
<reference evidence="3 4" key="1">
    <citation type="journal article" date="2012" name="BMC Genomics">
        <title>Complete genome sequence of Saccharothrix espanaensis DSM 44229T and comparison to the other completely sequenced Pseudonocardiaceae.</title>
        <authorList>
            <person name="Strobel T."/>
            <person name="Al-Dilaimi A."/>
            <person name="Blom J."/>
            <person name="Gessner A."/>
            <person name="Kalinowski J."/>
            <person name="Luzhetska M."/>
            <person name="Puhler A."/>
            <person name="Szczepanowski R."/>
            <person name="Bechthold A."/>
            <person name="Ruckert C."/>
        </authorList>
    </citation>
    <scope>NUCLEOTIDE SEQUENCE [LARGE SCALE GENOMIC DNA]</scope>
    <source>
        <strain evidence="4">ATCC 51144 / DSM 44229 / JCM 9112 / NBRC 15066 / NRRL 15764</strain>
    </source>
</reference>
<dbReference type="KEGG" id="sesp:BN6_46800"/>
<dbReference type="eggNOG" id="COG0657">
    <property type="taxonomic scope" value="Bacteria"/>
</dbReference>
<organism evidence="3 4">
    <name type="scientific">Saccharothrix espanaensis (strain ATCC 51144 / DSM 44229 / JCM 9112 / NBRC 15066 / NRRL 15764)</name>
    <dbReference type="NCBI Taxonomy" id="1179773"/>
    <lineage>
        <taxon>Bacteria</taxon>
        <taxon>Bacillati</taxon>
        <taxon>Actinomycetota</taxon>
        <taxon>Actinomycetes</taxon>
        <taxon>Pseudonocardiales</taxon>
        <taxon>Pseudonocardiaceae</taxon>
        <taxon>Saccharothrix</taxon>
    </lineage>
</organism>
<evidence type="ECO:0000259" key="2">
    <source>
        <dbReference type="Pfam" id="PF07859"/>
    </source>
</evidence>
<dbReference type="HOGENOM" id="CLU_012494_6_4_11"/>
<evidence type="ECO:0000313" key="4">
    <source>
        <dbReference type="Proteomes" id="UP000006281"/>
    </source>
</evidence>
<dbReference type="RefSeq" id="WP_015102071.1">
    <property type="nucleotide sequence ID" value="NC_019673.1"/>
</dbReference>
<dbReference type="Gene3D" id="3.40.50.1820">
    <property type="entry name" value="alpha/beta hydrolase"/>
    <property type="match status" value="1"/>
</dbReference>
<gene>
    <name evidence="3" type="ordered locus">BN6_46800</name>
</gene>
<proteinExistence type="predicted"/>
<feature type="domain" description="Alpha/beta hydrolase fold-3" evidence="2">
    <location>
        <begin position="78"/>
        <end position="284"/>
    </location>
</feature>
<dbReference type="BioCyc" id="SESP1179773:BN6_RS22650-MONOMER"/>
<dbReference type="PATRIC" id="fig|1179773.3.peg.4690"/>
<dbReference type="PANTHER" id="PTHR48081:SF8">
    <property type="entry name" value="ALPHA_BETA HYDROLASE FOLD-3 DOMAIN-CONTAINING PROTEIN-RELATED"/>
    <property type="match status" value="1"/>
</dbReference>
<dbReference type="InterPro" id="IPR050300">
    <property type="entry name" value="GDXG_lipolytic_enzyme"/>
</dbReference>
<dbReference type="SUPFAM" id="SSF53474">
    <property type="entry name" value="alpha/beta-Hydrolases"/>
    <property type="match status" value="1"/>
</dbReference>
<evidence type="ECO:0000256" key="1">
    <source>
        <dbReference type="ARBA" id="ARBA00022801"/>
    </source>
</evidence>